<protein>
    <submittedName>
        <fullName evidence="2">Uncharacterized protein</fullName>
    </submittedName>
</protein>
<sequence length="116" mass="12989">MPPAPRPLEDPWPRTIACIHRIACILVWYLSHAKENRQQHPPRRSRAPKSQLHRQDPPPGYSPGILPFPSLSEAIPPVREHLRPFSLPSDSIKAHVTAIAPPPSRLLIPRPPLPSA</sequence>
<dbReference type="AlphaFoldDB" id="A0AAX4IMQ3"/>
<dbReference type="GeneID" id="87946091"/>
<dbReference type="EMBL" id="CP137310">
    <property type="protein sequence ID" value="WQF84574.1"/>
    <property type="molecule type" value="Genomic_DNA"/>
</dbReference>
<evidence type="ECO:0000256" key="1">
    <source>
        <dbReference type="SAM" id="MobiDB-lite"/>
    </source>
</evidence>
<feature type="region of interest" description="Disordered" evidence="1">
    <location>
        <begin position="35"/>
        <end position="68"/>
    </location>
</feature>
<organism evidence="2 3">
    <name type="scientific">Colletotrichum destructivum</name>
    <dbReference type="NCBI Taxonomy" id="34406"/>
    <lineage>
        <taxon>Eukaryota</taxon>
        <taxon>Fungi</taxon>
        <taxon>Dikarya</taxon>
        <taxon>Ascomycota</taxon>
        <taxon>Pezizomycotina</taxon>
        <taxon>Sordariomycetes</taxon>
        <taxon>Hypocreomycetidae</taxon>
        <taxon>Glomerellales</taxon>
        <taxon>Glomerellaceae</taxon>
        <taxon>Colletotrichum</taxon>
        <taxon>Colletotrichum destructivum species complex</taxon>
    </lineage>
</organism>
<keyword evidence="3" id="KW-1185">Reference proteome</keyword>
<evidence type="ECO:0000313" key="3">
    <source>
        <dbReference type="Proteomes" id="UP001322277"/>
    </source>
</evidence>
<dbReference type="RefSeq" id="XP_062781798.1">
    <property type="nucleotide sequence ID" value="XM_062925747.1"/>
</dbReference>
<dbReference type="KEGG" id="cdet:87946091"/>
<accession>A0AAX4IMQ3</accession>
<name>A0AAX4IMQ3_9PEZI</name>
<dbReference type="Proteomes" id="UP001322277">
    <property type="component" value="Chromosome 6"/>
</dbReference>
<reference evidence="3" key="1">
    <citation type="journal article" date="2023" name="bioRxiv">
        <title>Complete genome of the Medicago anthracnose fungus, Colletotrichum destructivum, reveals a mini-chromosome-like region within a core chromosome.</title>
        <authorList>
            <person name="Lapalu N."/>
            <person name="Simon A."/>
            <person name="Lu A."/>
            <person name="Plaumann P.-L."/>
            <person name="Amselem J."/>
            <person name="Pigne S."/>
            <person name="Auger A."/>
            <person name="Koch C."/>
            <person name="Dallery J.-F."/>
            <person name="O'Connell R.J."/>
        </authorList>
    </citation>
    <scope>NUCLEOTIDE SEQUENCE [LARGE SCALE GENOMIC DNA]</scope>
    <source>
        <strain evidence="3">CBS 520.97</strain>
    </source>
</reference>
<evidence type="ECO:0000313" key="2">
    <source>
        <dbReference type="EMBL" id="WQF84574.1"/>
    </source>
</evidence>
<proteinExistence type="predicted"/>
<gene>
    <name evidence="2" type="ORF">CDEST_09588</name>
</gene>